<feature type="domain" description="Flavin reductase like" evidence="5">
    <location>
        <begin position="35"/>
        <end position="168"/>
    </location>
</feature>
<sequence>MSTRVIQREELSEMEHLFRINLVNSITGYKSANLIGTIDEASQQTNLAVFSSVTHFGSAPPLLGFVLRPTTVFRGTYNNIKKTGYYTINHVNASIIEAAHHTSAKYPAEVSEFDQTNLTAAFENGFLAPYVKEATIKIGVEFKQEIPIALNGTILILGQIKELIVPDECLLNDGFLDLNAAETVTVSGLDAYHLPKRLARFEYARPNQPIKKILD</sequence>
<dbReference type="AlphaFoldDB" id="A0A6S6UJG1"/>
<dbReference type="PANTHER" id="PTHR33798:SF5">
    <property type="entry name" value="FLAVIN REDUCTASE LIKE DOMAIN-CONTAINING PROTEIN"/>
    <property type="match status" value="1"/>
</dbReference>
<dbReference type="InterPro" id="IPR002563">
    <property type="entry name" value="Flavin_Rdtase-like_dom"/>
</dbReference>
<evidence type="ECO:0000313" key="6">
    <source>
        <dbReference type="EMBL" id="CAA6829817.1"/>
    </source>
</evidence>
<comment type="cofactor">
    <cofactor evidence="1">
        <name>FMN</name>
        <dbReference type="ChEBI" id="CHEBI:58210"/>
    </cofactor>
</comment>
<dbReference type="GO" id="GO:0010181">
    <property type="term" value="F:FMN binding"/>
    <property type="evidence" value="ECO:0007669"/>
    <property type="project" value="InterPro"/>
</dbReference>
<evidence type="ECO:0000256" key="4">
    <source>
        <dbReference type="ARBA" id="ARBA00038054"/>
    </source>
</evidence>
<dbReference type="Gene3D" id="2.30.110.10">
    <property type="entry name" value="Electron Transport, Fmn-binding Protein, Chain A"/>
    <property type="match status" value="1"/>
</dbReference>
<evidence type="ECO:0000259" key="5">
    <source>
        <dbReference type="Pfam" id="PF01613"/>
    </source>
</evidence>
<dbReference type="GO" id="GO:0016646">
    <property type="term" value="F:oxidoreductase activity, acting on the CH-NH group of donors, NAD or NADP as acceptor"/>
    <property type="evidence" value="ECO:0007669"/>
    <property type="project" value="UniProtKB-ARBA"/>
</dbReference>
<evidence type="ECO:0000256" key="1">
    <source>
        <dbReference type="ARBA" id="ARBA00001917"/>
    </source>
</evidence>
<keyword evidence="2" id="KW-0285">Flavoprotein</keyword>
<gene>
    <name evidence="6" type="ORF">HELGO_WM25604</name>
</gene>
<reference evidence="6" key="1">
    <citation type="submission" date="2020-01" db="EMBL/GenBank/DDBJ databases">
        <authorList>
            <person name="Meier V. D."/>
            <person name="Meier V D."/>
        </authorList>
    </citation>
    <scope>NUCLEOTIDE SEQUENCE</scope>
    <source>
        <strain evidence="6">HLG_WM_MAG_10</strain>
    </source>
</reference>
<evidence type="ECO:0000256" key="3">
    <source>
        <dbReference type="ARBA" id="ARBA00022643"/>
    </source>
</evidence>
<keyword evidence="3" id="KW-0288">FMN</keyword>
<dbReference type="SUPFAM" id="SSF50475">
    <property type="entry name" value="FMN-binding split barrel"/>
    <property type="match status" value="1"/>
</dbReference>
<protein>
    <submittedName>
        <fullName evidence="6">Conserved domain associated with flavoprotein oxygenases, DIM6/NTAB family</fullName>
    </submittedName>
</protein>
<dbReference type="EMBL" id="CACVAQ010000520">
    <property type="protein sequence ID" value="CAA6829817.1"/>
    <property type="molecule type" value="Genomic_DNA"/>
</dbReference>
<accession>A0A6S6UJG1</accession>
<dbReference type="PANTHER" id="PTHR33798">
    <property type="entry name" value="FLAVOPROTEIN OXYGENASE"/>
    <property type="match status" value="1"/>
</dbReference>
<dbReference type="InterPro" id="IPR012349">
    <property type="entry name" value="Split_barrel_FMN-bd"/>
</dbReference>
<evidence type="ECO:0000256" key="2">
    <source>
        <dbReference type="ARBA" id="ARBA00022630"/>
    </source>
</evidence>
<comment type="similarity">
    <text evidence="4">Belongs to the flavoredoxin family.</text>
</comment>
<organism evidence="6">
    <name type="scientific">uncultured Aureispira sp</name>
    <dbReference type="NCBI Taxonomy" id="1331704"/>
    <lineage>
        <taxon>Bacteria</taxon>
        <taxon>Pseudomonadati</taxon>
        <taxon>Bacteroidota</taxon>
        <taxon>Saprospiria</taxon>
        <taxon>Saprospirales</taxon>
        <taxon>Saprospiraceae</taxon>
        <taxon>Aureispira</taxon>
        <taxon>environmental samples</taxon>
    </lineage>
</organism>
<name>A0A6S6UJG1_9BACT</name>
<dbReference type="Pfam" id="PF01613">
    <property type="entry name" value="Flavin_Reduct"/>
    <property type="match status" value="1"/>
</dbReference>
<proteinExistence type="inferred from homology"/>